<organism evidence="1 3">
    <name type="scientific">Medicago truncatula</name>
    <name type="common">Barrel medic</name>
    <name type="synonym">Medicago tribuloides</name>
    <dbReference type="NCBI Taxonomy" id="3880"/>
    <lineage>
        <taxon>Eukaryota</taxon>
        <taxon>Viridiplantae</taxon>
        <taxon>Streptophyta</taxon>
        <taxon>Embryophyta</taxon>
        <taxon>Tracheophyta</taxon>
        <taxon>Spermatophyta</taxon>
        <taxon>Magnoliopsida</taxon>
        <taxon>eudicotyledons</taxon>
        <taxon>Gunneridae</taxon>
        <taxon>Pentapetalae</taxon>
        <taxon>rosids</taxon>
        <taxon>fabids</taxon>
        <taxon>Fabales</taxon>
        <taxon>Fabaceae</taxon>
        <taxon>Papilionoideae</taxon>
        <taxon>50 kb inversion clade</taxon>
        <taxon>NPAAA clade</taxon>
        <taxon>Hologalegina</taxon>
        <taxon>IRL clade</taxon>
        <taxon>Trifolieae</taxon>
        <taxon>Medicago</taxon>
    </lineage>
</organism>
<evidence type="ECO:0000313" key="3">
    <source>
        <dbReference type="Proteomes" id="UP000002051"/>
    </source>
</evidence>
<keyword evidence="3" id="KW-1185">Reference proteome</keyword>
<dbReference type="EMBL" id="CM001222">
    <property type="protein sequence ID" value="KEH27083.1"/>
    <property type="molecule type" value="Genomic_DNA"/>
</dbReference>
<dbReference type="AlphaFoldDB" id="A0A072UDB8"/>
<accession>A0A072UDB8</accession>
<evidence type="ECO:0000313" key="2">
    <source>
        <dbReference type="EnsemblPlants" id="KEH27083"/>
    </source>
</evidence>
<evidence type="ECO:0000313" key="1">
    <source>
        <dbReference type="EMBL" id="KEH27083.1"/>
    </source>
</evidence>
<dbReference type="Proteomes" id="UP000002051">
    <property type="component" value="Chromosome 6"/>
</dbReference>
<protein>
    <submittedName>
        <fullName evidence="1 2">Uncharacterized protein</fullName>
    </submittedName>
</protein>
<gene>
    <name evidence="1" type="ordered locus">MTR_6g486155</name>
</gene>
<dbReference type="EnsemblPlants" id="KEH27083">
    <property type="protein sequence ID" value="KEH27083"/>
    <property type="gene ID" value="MTR_6g486155"/>
</dbReference>
<sequence length="73" mass="8213">MVLEHLQYPSGHLLSDFRYRATHHLCPQIKPNNAGHRRLSGNVFINGAILISQFWLPSTRGCGYSIEGLKGHT</sequence>
<reference evidence="1 3" key="2">
    <citation type="journal article" date="2014" name="BMC Genomics">
        <title>An improved genome release (version Mt4.0) for the model legume Medicago truncatula.</title>
        <authorList>
            <person name="Tang H."/>
            <person name="Krishnakumar V."/>
            <person name="Bidwell S."/>
            <person name="Rosen B."/>
            <person name="Chan A."/>
            <person name="Zhou S."/>
            <person name="Gentzbittel L."/>
            <person name="Childs K.L."/>
            <person name="Yandell M."/>
            <person name="Gundlach H."/>
            <person name="Mayer K.F."/>
            <person name="Schwartz D.C."/>
            <person name="Town C.D."/>
        </authorList>
    </citation>
    <scope>GENOME REANNOTATION</scope>
    <source>
        <strain evidence="1">A17</strain>
        <strain evidence="2 3">cv. Jemalong A17</strain>
    </source>
</reference>
<proteinExistence type="predicted"/>
<name>A0A072UDB8_MEDTR</name>
<dbReference type="HOGENOM" id="CLU_2708583_0_0_1"/>
<reference evidence="1 3" key="1">
    <citation type="journal article" date="2011" name="Nature">
        <title>The Medicago genome provides insight into the evolution of rhizobial symbioses.</title>
        <authorList>
            <person name="Young N.D."/>
            <person name="Debelle F."/>
            <person name="Oldroyd G.E."/>
            <person name="Geurts R."/>
            <person name="Cannon S.B."/>
            <person name="Udvardi M.K."/>
            <person name="Benedito V.A."/>
            <person name="Mayer K.F."/>
            <person name="Gouzy J."/>
            <person name="Schoof H."/>
            <person name="Van de Peer Y."/>
            <person name="Proost S."/>
            <person name="Cook D.R."/>
            <person name="Meyers B.C."/>
            <person name="Spannagl M."/>
            <person name="Cheung F."/>
            <person name="De Mita S."/>
            <person name="Krishnakumar V."/>
            <person name="Gundlach H."/>
            <person name="Zhou S."/>
            <person name="Mudge J."/>
            <person name="Bharti A.K."/>
            <person name="Murray J.D."/>
            <person name="Naoumkina M.A."/>
            <person name="Rosen B."/>
            <person name="Silverstein K.A."/>
            <person name="Tang H."/>
            <person name="Rombauts S."/>
            <person name="Zhao P.X."/>
            <person name="Zhou P."/>
            <person name="Barbe V."/>
            <person name="Bardou P."/>
            <person name="Bechner M."/>
            <person name="Bellec A."/>
            <person name="Berger A."/>
            <person name="Berges H."/>
            <person name="Bidwell S."/>
            <person name="Bisseling T."/>
            <person name="Choisne N."/>
            <person name="Couloux A."/>
            <person name="Denny R."/>
            <person name="Deshpande S."/>
            <person name="Dai X."/>
            <person name="Doyle J.J."/>
            <person name="Dudez A.M."/>
            <person name="Farmer A.D."/>
            <person name="Fouteau S."/>
            <person name="Franken C."/>
            <person name="Gibelin C."/>
            <person name="Gish J."/>
            <person name="Goldstein S."/>
            <person name="Gonzalez A.J."/>
            <person name="Green P.J."/>
            <person name="Hallab A."/>
            <person name="Hartog M."/>
            <person name="Hua A."/>
            <person name="Humphray S.J."/>
            <person name="Jeong D.H."/>
            <person name="Jing Y."/>
            <person name="Jocker A."/>
            <person name="Kenton S.M."/>
            <person name="Kim D.J."/>
            <person name="Klee K."/>
            <person name="Lai H."/>
            <person name="Lang C."/>
            <person name="Lin S."/>
            <person name="Macmil S.L."/>
            <person name="Magdelenat G."/>
            <person name="Matthews L."/>
            <person name="McCorrison J."/>
            <person name="Monaghan E.L."/>
            <person name="Mun J.H."/>
            <person name="Najar F.Z."/>
            <person name="Nicholson C."/>
            <person name="Noirot C."/>
            <person name="O'Bleness M."/>
            <person name="Paule C.R."/>
            <person name="Poulain J."/>
            <person name="Prion F."/>
            <person name="Qin B."/>
            <person name="Qu C."/>
            <person name="Retzel E.F."/>
            <person name="Riddle C."/>
            <person name="Sallet E."/>
            <person name="Samain S."/>
            <person name="Samson N."/>
            <person name="Sanders I."/>
            <person name="Saurat O."/>
            <person name="Scarpelli C."/>
            <person name="Schiex T."/>
            <person name="Segurens B."/>
            <person name="Severin A.J."/>
            <person name="Sherrier D.J."/>
            <person name="Shi R."/>
            <person name="Sims S."/>
            <person name="Singer S.R."/>
            <person name="Sinharoy S."/>
            <person name="Sterck L."/>
            <person name="Viollet A."/>
            <person name="Wang B.B."/>
            <person name="Wang K."/>
            <person name="Wang M."/>
            <person name="Wang X."/>
            <person name="Warfsmann J."/>
            <person name="Weissenbach J."/>
            <person name="White D.D."/>
            <person name="White J.D."/>
            <person name="Wiley G.B."/>
            <person name="Wincker P."/>
            <person name="Xing Y."/>
            <person name="Yang L."/>
            <person name="Yao Z."/>
            <person name="Ying F."/>
            <person name="Zhai J."/>
            <person name="Zhou L."/>
            <person name="Zuber A."/>
            <person name="Denarie J."/>
            <person name="Dixon R.A."/>
            <person name="May G.D."/>
            <person name="Schwartz D.C."/>
            <person name="Rogers J."/>
            <person name="Quetier F."/>
            <person name="Town C.D."/>
            <person name="Roe B.A."/>
        </authorList>
    </citation>
    <scope>NUCLEOTIDE SEQUENCE [LARGE SCALE GENOMIC DNA]</scope>
    <source>
        <strain evidence="1">A17</strain>
        <strain evidence="2 3">cv. Jemalong A17</strain>
    </source>
</reference>
<reference evidence="2" key="3">
    <citation type="submission" date="2015-04" db="UniProtKB">
        <authorList>
            <consortium name="EnsemblPlants"/>
        </authorList>
    </citation>
    <scope>IDENTIFICATION</scope>
    <source>
        <strain evidence="2">cv. Jemalong A17</strain>
    </source>
</reference>